<dbReference type="Proteomes" id="UP001642540">
    <property type="component" value="Unassembled WGS sequence"/>
</dbReference>
<accession>A0ABP1PZ99</accession>
<name>A0ABP1PZ99_9HEXA</name>
<reference evidence="1 2" key="1">
    <citation type="submission" date="2024-08" db="EMBL/GenBank/DDBJ databases">
        <authorList>
            <person name="Cucini C."/>
            <person name="Frati F."/>
        </authorList>
    </citation>
    <scope>NUCLEOTIDE SEQUENCE [LARGE SCALE GENOMIC DNA]</scope>
</reference>
<comment type="caution">
    <text evidence="1">The sequence shown here is derived from an EMBL/GenBank/DDBJ whole genome shotgun (WGS) entry which is preliminary data.</text>
</comment>
<evidence type="ECO:0000313" key="2">
    <source>
        <dbReference type="Proteomes" id="UP001642540"/>
    </source>
</evidence>
<dbReference type="EMBL" id="CAXLJM020000013">
    <property type="protein sequence ID" value="CAL8078769.1"/>
    <property type="molecule type" value="Genomic_DNA"/>
</dbReference>
<sequence length="105" mass="12457">MERKDGEDRFDTAKPYHQGLLKLELKAIKNSTRTDAIADEMRTATRITAVKVTDRVRRWASNYGHQWLRPHGWSSKGVYRTFNRWHHTASYLQQQPTYQYLPHGK</sequence>
<organism evidence="1 2">
    <name type="scientific">Orchesella dallaii</name>
    <dbReference type="NCBI Taxonomy" id="48710"/>
    <lineage>
        <taxon>Eukaryota</taxon>
        <taxon>Metazoa</taxon>
        <taxon>Ecdysozoa</taxon>
        <taxon>Arthropoda</taxon>
        <taxon>Hexapoda</taxon>
        <taxon>Collembola</taxon>
        <taxon>Entomobryomorpha</taxon>
        <taxon>Entomobryoidea</taxon>
        <taxon>Orchesellidae</taxon>
        <taxon>Orchesellinae</taxon>
        <taxon>Orchesella</taxon>
    </lineage>
</organism>
<evidence type="ECO:0000313" key="1">
    <source>
        <dbReference type="EMBL" id="CAL8078769.1"/>
    </source>
</evidence>
<proteinExistence type="predicted"/>
<keyword evidence="2" id="KW-1185">Reference proteome</keyword>
<gene>
    <name evidence="1" type="ORF">ODALV1_LOCUS4182</name>
</gene>
<protein>
    <submittedName>
        <fullName evidence="1">Uncharacterized protein</fullName>
    </submittedName>
</protein>